<keyword evidence="1" id="KW-0812">Transmembrane</keyword>
<keyword evidence="1" id="KW-1133">Transmembrane helix</keyword>
<proteinExistence type="predicted"/>
<evidence type="ECO:0000313" key="3">
    <source>
        <dbReference type="Proteomes" id="UP000823934"/>
    </source>
</evidence>
<protein>
    <recommendedName>
        <fullName evidence="4">Pentapeptide repeat-containing protein</fullName>
    </recommendedName>
</protein>
<accession>A0A9D1TU13</accession>
<dbReference type="EMBL" id="DXHP01000124">
    <property type="protein sequence ID" value="HIW06768.1"/>
    <property type="molecule type" value="Genomic_DNA"/>
</dbReference>
<organism evidence="2 3">
    <name type="scientific">Candidatus Ignatzschineria merdigallinarum</name>
    <dbReference type="NCBI Taxonomy" id="2838621"/>
    <lineage>
        <taxon>Bacteria</taxon>
        <taxon>Pseudomonadati</taxon>
        <taxon>Pseudomonadota</taxon>
        <taxon>Gammaproteobacteria</taxon>
        <taxon>Cardiobacteriales</taxon>
        <taxon>Ignatzschineriaceae</taxon>
        <taxon>Ignatzschineria</taxon>
    </lineage>
</organism>
<comment type="caution">
    <text evidence="2">The sequence shown here is derived from an EMBL/GenBank/DDBJ whole genome shotgun (WGS) entry which is preliminary data.</text>
</comment>
<evidence type="ECO:0008006" key="4">
    <source>
        <dbReference type="Google" id="ProtNLM"/>
    </source>
</evidence>
<evidence type="ECO:0000313" key="2">
    <source>
        <dbReference type="EMBL" id="HIW06768.1"/>
    </source>
</evidence>
<reference evidence="2" key="2">
    <citation type="submission" date="2021-04" db="EMBL/GenBank/DDBJ databases">
        <authorList>
            <person name="Gilroy R."/>
        </authorList>
    </citation>
    <scope>NUCLEOTIDE SEQUENCE</scope>
    <source>
        <strain evidence="2">CHK160-9182</strain>
    </source>
</reference>
<reference evidence="2" key="1">
    <citation type="journal article" date="2021" name="PeerJ">
        <title>Extensive microbial diversity within the chicken gut microbiome revealed by metagenomics and culture.</title>
        <authorList>
            <person name="Gilroy R."/>
            <person name="Ravi A."/>
            <person name="Getino M."/>
            <person name="Pursley I."/>
            <person name="Horton D.L."/>
            <person name="Alikhan N.F."/>
            <person name="Baker D."/>
            <person name="Gharbi K."/>
            <person name="Hall N."/>
            <person name="Watson M."/>
            <person name="Adriaenssens E.M."/>
            <person name="Foster-Nyarko E."/>
            <person name="Jarju S."/>
            <person name="Secka A."/>
            <person name="Antonio M."/>
            <person name="Oren A."/>
            <person name="Chaudhuri R.R."/>
            <person name="La Ragione R."/>
            <person name="Hildebrand F."/>
            <person name="Pallen M.J."/>
        </authorList>
    </citation>
    <scope>NUCLEOTIDE SEQUENCE</scope>
    <source>
        <strain evidence="2">CHK160-9182</strain>
    </source>
</reference>
<gene>
    <name evidence="2" type="ORF">H9889_05525</name>
</gene>
<evidence type="ECO:0000256" key="1">
    <source>
        <dbReference type="SAM" id="Phobius"/>
    </source>
</evidence>
<keyword evidence="1" id="KW-0472">Membrane</keyword>
<dbReference type="AlphaFoldDB" id="A0A9D1TU13"/>
<dbReference type="Proteomes" id="UP000823934">
    <property type="component" value="Unassembled WGS sequence"/>
</dbReference>
<sequence>MIRGNKSIVFGEGRGLEKICNIQGCKRNTFEDSNECILHCNKINYNFVFESEEVQRNFYDELINYLIEIVKEEKLRNPKKDIDDLVSYLKENSSKETFLEHNKDKYFKLNYIFFPELGISKFNYLNILKNFDSLHFNKCKFVVNKLDLGKARVFYDGCVFCSQWNIISTNLLEEKNNVIYQNCTFRDQVQVFKLDNEDGVIDYSLFHDCSFDVALNLHGMTFKSELFNNSSKKEQSLPLLSIDNCTFEQNFILNKLIADCLVIKDAYFLSKVEIKNSEIHIFNLENTNFHGLFDAYGSKFGEFKAFKSIFRDFVGFELCKFSVLQEDFISKVAVFQYVTFLSFTNFRNTIFYGGLNLEDANLKEPPNFLNIELKSNNTNRETLRIIKDSFDRVGNHIEANKFFVLEMEEYKRELHTKSKEGERSFQERFIYWFNENTSCFGQSYVLPIYWIFILTSMYSITVHMHKEKQWNLGIWGLDYIAQYLTPFKDALVPGMEAVSVIFYIILSTLIWQTIVAVKRYTKR</sequence>
<feature type="transmembrane region" description="Helical" evidence="1">
    <location>
        <begin position="444"/>
        <end position="462"/>
    </location>
</feature>
<feature type="transmembrane region" description="Helical" evidence="1">
    <location>
        <begin position="497"/>
        <end position="517"/>
    </location>
</feature>
<name>A0A9D1TU13_9GAMM</name>